<dbReference type="Proteomes" id="UP000039865">
    <property type="component" value="Unassembled WGS sequence"/>
</dbReference>
<protein>
    <submittedName>
        <fullName evidence="2">Uncharacterized protein</fullName>
    </submittedName>
</protein>
<feature type="compositionally biased region" description="Low complexity" evidence="1">
    <location>
        <begin position="327"/>
        <end position="342"/>
    </location>
</feature>
<dbReference type="AlphaFoldDB" id="A0A077ZYQ1"/>
<organism evidence="2 3">
    <name type="scientific">Stylonychia lemnae</name>
    <name type="common">Ciliate</name>
    <dbReference type="NCBI Taxonomy" id="5949"/>
    <lineage>
        <taxon>Eukaryota</taxon>
        <taxon>Sar</taxon>
        <taxon>Alveolata</taxon>
        <taxon>Ciliophora</taxon>
        <taxon>Intramacronucleata</taxon>
        <taxon>Spirotrichea</taxon>
        <taxon>Stichotrichia</taxon>
        <taxon>Sporadotrichida</taxon>
        <taxon>Oxytrichidae</taxon>
        <taxon>Stylonychinae</taxon>
        <taxon>Stylonychia</taxon>
    </lineage>
</organism>
<proteinExistence type="predicted"/>
<evidence type="ECO:0000313" key="3">
    <source>
        <dbReference type="Proteomes" id="UP000039865"/>
    </source>
</evidence>
<evidence type="ECO:0000313" key="2">
    <source>
        <dbReference type="EMBL" id="CDW74742.1"/>
    </source>
</evidence>
<dbReference type="InParanoid" id="A0A077ZYQ1"/>
<feature type="compositionally biased region" description="Basic and acidic residues" evidence="1">
    <location>
        <begin position="344"/>
        <end position="353"/>
    </location>
</feature>
<dbReference type="EMBL" id="CCKQ01003611">
    <property type="protein sequence ID" value="CDW74742.1"/>
    <property type="molecule type" value="Genomic_DNA"/>
</dbReference>
<keyword evidence="3" id="KW-1185">Reference proteome</keyword>
<sequence length="464" mass="54629">MISPRSVFHQIDNLPIETNAFQKSFTPNNENSKIFFGMSAQVQSTQFKKKKASYTKKFQNRVDYLSQPYYARKDSNISNGDFKSIKSMGEFSTKNQYQSSSESGMISIYVPKQKLTEVKENIPVEQMQQMGLNLGIMPKKNRLQSENLITSDMLRIKSQYKSIELSHHANNNNNKKSRQKKTYNCTILIIIDKIYEILEAIVDDDLSFNLKYRKTQAQIRHFNDFKSRIIKEHQLSEEVAYQLSYLMEVMFYEQQKEQFEAKFSLMAIEGEVSYNSLISQRQELRQFNHIISKNNLQTQAIVDDEMQEQQFQAGQDQYNSLNQIQKQQSTNEQASQSSSSNSKKQREEGKSKSREVESQLLQFICALKLFKDSHKALSDDEIAVNWIKLSPAKKEDYIYNGLHTKLELEFKYRNQYIINKREYIDILKKGQLNYQPVIEMVKQNTYKDFIFNLKTFLYMLDQHQ</sequence>
<accession>A0A077ZYQ1</accession>
<evidence type="ECO:0000256" key="1">
    <source>
        <dbReference type="SAM" id="MobiDB-lite"/>
    </source>
</evidence>
<name>A0A077ZYQ1_STYLE</name>
<reference evidence="2 3" key="1">
    <citation type="submission" date="2014-06" db="EMBL/GenBank/DDBJ databases">
        <authorList>
            <person name="Swart Estienne"/>
        </authorList>
    </citation>
    <scope>NUCLEOTIDE SEQUENCE [LARGE SCALE GENOMIC DNA]</scope>
    <source>
        <strain evidence="2 3">130c</strain>
    </source>
</reference>
<gene>
    <name evidence="2" type="primary">Contig18224.g19362</name>
    <name evidence="2" type="ORF">STYLEM_3724</name>
</gene>
<feature type="region of interest" description="Disordered" evidence="1">
    <location>
        <begin position="324"/>
        <end position="353"/>
    </location>
</feature>